<feature type="region of interest" description="Interaction with substrate tRNA" evidence="10">
    <location>
        <begin position="35"/>
        <end position="38"/>
    </location>
</feature>
<dbReference type="SUPFAM" id="SSF52540">
    <property type="entry name" value="P-loop containing nucleoside triphosphate hydrolases"/>
    <property type="match status" value="2"/>
</dbReference>
<evidence type="ECO:0000256" key="5">
    <source>
        <dbReference type="ARBA" id="ARBA00022694"/>
    </source>
</evidence>
<evidence type="ECO:0000313" key="14">
    <source>
        <dbReference type="EMBL" id="KJJ83311.1"/>
    </source>
</evidence>
<comment type="caution">
    <text evidence="10">Lacks conserved residue(s) required for the propagation of feature annotation.</text>
</comment>
<dbReference type="Proteomes" id="UP000033428">
    <property type="component" value="Unassembled WGS sequence"/>
</dbReference>
<sequence length="307" mass="34582">MKPIVVFIAGPTSSGKTDTALSLARILKTEIISCDSMQVYKGMDILTHAPSDDILKEVKHHLVKFIPLEEEYNAVSFKSDAEKIIARLAKDGKIPIISGGTGLYMKILMDGIFEGADFNSDLRNSLEKRAEKEGGVALHDELQKIDPVTAKKLFPNDVRRVIRALEVYHTTGTPMSEKKKDLKDIGIAGAYDCRMFGLSLERNILYDRINNSVDKMLGEWLVQAVERILKKTLSKTAAKALGIKEIKAYLNGGWTLDKAVNELKKNTRHYAKRQLTWFRAEKKIKWLDADKEPEKIAREILGEIKII</sequence>
<proteinExistence type="inferred from homology"/>
<feature type="site" description="Interaction with substrate tRNA" evidence="10">
    <location>
        <position position="101"/>
    </location>
</feature>
<evidence type="ECO:0000256" key="7">
    <source>
        <dbReference type="ARBA" id="ARBA00022840"/>
    </source>
</evidence>
<dbReference type="EC" id="2.5.1.75" evidence="10"/>
<comment type="similarity">
    <text evidence="3 10 13">Belongs to the IPP transferase family.</text>
</comment>
<comment type="caution">
    <text evidence="14">The sequence shown here is derived from an EMBL/GenBank/DDBJ whole genome shotgun (WGS) entry which is preliminary data.</text>
</comment>
<name>A0A0F0CP68_9BACT</name>
<keyword evidence="4 10" id="KW-0808">Transferase</keyword>
<evidence type="ECO:0000256" key="3">
    <source>
        <dbReference type="ARBA" id="ARBA00005842"/>
    </source>
</evidence>
<evidence type="ECO:0000256" key="4">
    <source>
        <dbReference type="ARBA" id="ARBA00022679"/>
    </source>
</evidence>
<keyword evidence="8 10" id="KW-0460">Magnesium</keyword>
<evidence type="ECO:0000256" key="11">
    <source>
        <dbReference type="RuleBase" id="RU003783"/>
    </source>
</evidence>
<evidence type="ECO:0000256" key="8">
    <source>
        <dbReference type="ARBA" id="ARBA00022842"/>
    </source>
</evidence>
<dbReference type="GO" id="GO:0052381">
    <property type="term" value="F:tRNA dimethylallyltransferase activity"/>
    <property type="evidence" value="ECO:0007669"/>
    <property type="project" value="UniProtKB-UniRule"/>
</dbReference>
<feature type="binding site" evidence="10">
    <location>
        <begin position="12"/>
        <end position="17"/>
    </location>
    <ligand>
        <name>substrate</name>
    </ligand>
</feature>
<comment type="subunit">
    <text evidence="10">Monomer.</text>
</comment>
<evidence type="ECO:0000256" key="1">
    <source>
        <dbReference type="ARBA" id="ARBA00001946"/>
    </source>
</evidence>
<comment type="catalytic activity">
    <reaction evidence="9 10 11">
        <text>adenosine(37) in tRNA + dimethylallyl diphosphate = N(6)-dimethylallyladenosine(37) in tRNA + diphosphate</text>
        <dbReference type="Rhea" id="RHEA:26482"/>
        <dbReference type="Rhea" id="RHEA-COMP:10162"/>
        <dbReference type="Rhea" id="RHEA-COMP:10375"/>
        <dbReference type="ChEBI" id="CHEBI:33019"/>
        <dbReference type="ChEBI" id="CHEBI:57623"/>
        <dbReference type="ChEBI" id="CHEBI:74411"/>
        <dbReference type="ChEBI" id="CHEBI:74415"/>
        <dbReference type="EC" id="2.5.1.75"/>
    </reaction>
</comment>
<dbReference type="PATRIC" id="fig|1609969.3.peg.3030"/>
<keyword evidence="6 10" id="KW-0547">Nucleotide-binding</keyword>
<feature type="site" description="Interaction with substrate tRNA" evidence="10">
    <location>
        <position position="123"/>
    </location>
</feature>
<comment type="function">
    <text evidence="2 10 12">Catalyzes the transfer of a dimethylallyl group onto the adenine at position 37 in tRNAs that read codons beginning with uridine, leading to the formation of N6-(dimethylallyl)adenosine (i(6)A).</text>
</comment>
<accession>A0A0F0CP68</accession>
<keyword evidence="15" id="KW-1185">Reference proteome</keyword>
<evidence type="ECO:0000256" key="9">
    <source>
        <dbReference type="ARBA" id="ARBA00049563"/>
    </source>
</evidence>
<gene>
    <name evidence="10" type="primary">miaA</name>
    <name evidence="14" type="ORF">OMAG_002820</name>
</gene>
<dbReference type="GO" id="GO:0005524">
    <property type="term" value="F:ATP binding"/>
    <property type="evidence" value="ECO:0007669"/>
    <property type="project" value="UniProtKB-UniRule"/>
</dbReference>
<evidence type="ECO:0000256" key="12">
    <source>
        <dbReference type="RuleBase" id="RU003784"/>
    </source>
</evidence>
<evidence type="ECO:0000256" key="10">
    <source>
        <dbReference type="HAMAP-Rule" id="MF_00185"/>
    </source>
</evidence>
<dbReference type="GO" id="GO:0006400">
    <property type="term" value="P:tRNA modification"/>
    <property type="evidence" value="ECO:0007669"/>
    <property type="project" value="TreeGrafter"/>
</dbReference>
<evidence type="ECO:0000256" key="13">
    <source>
        <dbReference type="RuleBase" id="RU003785"/>
    </source>
</evidence>
<dbReference type="Gene3D" id="3.40.50.300">
    <property type="entry name" value="P-loop containing nucleotide triphosphate hydrolases"/>
    <property type="match status" value="1"/>
</dbReference>
<feature type="binding site" evidence="10">
    <location>
        <begin position="10"/>
        <end position="17"/>
    </location>
    <ligand>
        <name>ATP</name>
        <dbReference type="ChEBI" id="CHEBI:30616"/>
    </ligand>
</feature>
<dbReference type="InterPro" id="IPR027417">
    <property type="entry name" value="P-loop_NTPase"/>
</dbReference>
<dbReference type="AlphaFoldDB" id="A0A0F0CP68"/>
<evidence type="ECO:0000256" key="6">
    <source>
        <dbReference type="ARBA" id="ARBA00022741"/>
    </source>
</evidence>
<organism evidence="14 15">
    <name type="scientific">Candidatus Omnitrophus magneticus</name>
    <dbReference type="NCBI Taxonomy" id="1609969"/>
    <lineage>
        <taxon>Bacteria</taxon>
        <taxon>Pseudomonadati</taxon>
        <taxon>Candidatus Omnitrophota</taxon>
        <taxon>Candidatus Omnitrophus</taxon>
    </lineage>
</organism>
<dbReference type="NCBIfam" id="TIGR00174">
    <property type="entry name" value="miaA"/>
    <property type="match status" value="1"/>
</dbReference>
<dbReference type="FunFam" id="1.10.20.140:FF:000001">
    <property type="entry name" value="tRNA dimethylallyltransferase"/>
    <property type="match status" value="1"/>
</dbReference>
<dbReference type="InterPro" id="IPR018022">
    <property type="entry name" value="IPT"/>
</dbReference>
<dbReference type="PANTHER" id="PTHR11088">
    <property type="entry name" value="TRNA DIMETHYLALLYLTRANSFERASE"/>
    <property type="match status" value="1"/>
</dbReference>
<evidence type="ECO:0000256" key="2">
    <source>
        <dbReference type="ARBA" id="ARBA00003213"/>
    </source>
</evidence>
<keyword evidence="5 10" id="KW-0819">tRNA processing</keyword>
<dbReference type="EMBL" id="JYNY01000623">
    <property type="protein sequence ID" value="KJJ83311.1"/>
    <property type="molecule type" value="Genomic_DNA"/>
</dbReference>
<dbReference type="InterPro" id="IPR039657">
    <property type="entry name" value="Dimethylallyltransferase"/>
</dbReference>
<dbReference type="PANTHER" id="PTHR11088:SF60">
    <property type="entry name" value="TRNA DIMETHYLALLYLTRANSFERASE"/>
    <property type="match status" value="1"/>
</dbReference>
<keyword evidence="7 10" id="KW-0067">ATP-binding</keyword>
<dbReference type="HAMAP" id="MF_00185">
    <property type="entry name" value="IPP_trans"/>
    <property type="match status" value="1"/>
</dbReference>
<dbReference type="Gene3D" id="1.10.20.140">
    <property type="match status" value="1"/>
</dbReference>
<reference evidence="14 15" key="1">
    <citation type="submission" date="2015-02" db="EMBL/GenBank/DDBJ databases">
        <title>Single-cell genomics of uncultivated deep-branching MTB reveals a conserved set of magnetosome genes.</title>
        <authorList>
            <person name="Kolinko S."/>
            <person name="Richter M."/>
            <person name="Glockner F.O."/>
            <person name="Brachmann A."/>
            <person name="Schuler D."/>
        </authorList>
    </citation>
    <scope>NUCLEOTIDE SEQUENCE [LARGE SCALE GENOMIC DNA]</scope>
    <source>
        <strain evidence="14">SKK-01</strain>
    </source>
</reference>
<protein>
    <recommendedName>
        <fullName evidence="10">tRNA dimethylallyltransferase</fullName>
        <ecNumber evidence="10">2.5.1.75</ecNumber>
    </recommendedName>
    <alternativeName>
        <fullName evidence="10">Dimethylallyl diphosphate:tRNA dimethylallyltransferase</fullName>
        <shortName evidence="10">DMAPP:tRNA dimethylallyltransferase</shortName>
        <shortName evidence="10">DMATase</shortName>
    </alternativeName>
    <alternativeName>
        <fullName evidence="10">Isopentenyl-diphosphate:tRNA isopentenyltransferase</fullName>
        <shortName evidence="10">IPP transferase</shortName>
        <shortName evidence="10">IPPT</shortName>
        <shortName evidence="10">IPTase</shortName>
    </alternativeName>
</protein>
<dbReference type="Pfam" id="PF01715">
    <property type="entry name" value="IPPT"/>
    <property type="match status" value="1"/>
</dbReference>
<comment type="cofactor">
    <cofactor evidence="1 10">
        <name>Mg(2+)</name>
        <dbReference type="ChEBI" id="CHEBI:18420"/>
    </cofactor>
</comment>
<evidence type="ECO:0000313" key="15">
    <source>
        <dbReference type="Proteomes" id="UP000033428"/>
    </source>
</evidence>